<keyword evidence="2" id="KW-1185">Reference proteome</keyword>
<gene>
    <name evidence="1" type="ORF">AWB82_05430</name>
</gene>
<accession>A0A158CHT4</accession>
<organism evidence="1 2">
    <name type="scientific">Caballeronia glebae</name>
    <dbReference type="NCBI Taxonomy" id="1777143"/>
    <lineage>
        <taxon>Bacteria</taxon>
        <taxon>Pseudomonadati</taxon>
        <taxon>Pseudomonadota</taxon>
        <taxon>Betaproteobacteria</taxon>
        <taxon>Burkholderiales</taxon>
        <taxon>Burkholderiaceae</taxon>
        <taxon>Caballeronia</taxon>
    </lineage>
</organism>
<dbReference type="AlphaFoldDB" id="A0A158CHT4"/>
<name>A0A158CHT4_9BURK</name>
<dbReference type="EMBL" id="FCOJ02000050">
    <property type="protein sequence ID" value="SAK81924.1"/>
    <property type="molecule type" value="Genomic_DNA"/>
</dbReference>
<dbReference type="STRING" id="1777143.AWB82_05430"/>
<dbReference type="RefSeq" id="WP_235023459.1">
    <property type="nucleotide sequence ID" value="NZ_FCOJ02000050.1"/>
</dbReference>
<reference evidence="1" key="1">
    <citation type="submission" date="2016-01" db="EMBL/GenBank/DDBJ databases">
        <authorList>
            <person name="Peeters C."/>
        </authorList>
    </citation>
    <scope>NUCLEOTIDE SEQUENCE [LARGE SCALE GENOMIC DNA]</scope>
    <source>
        <strain evidence="1">LMG 29325</strain>
    </source>
</reference>
<evidence type="ECO:0000313" key="2">
    <source>
        <dbReference type="Proteomes" id="UP000054596"/>
    </source>
</evidence>
<sequence length="343" mass="38951">MDQRTVSLQEPSSLLKLLHEYAAALGWKCRSSDWKSFSARYEFECQNGHRLYRAAKQIIQTHSVPQCAECEAEQVKARCLSLVAQRGGVLLGTFTGLRDRYRLRCAKGHEWETLGRNIYAGRWCHRCGRGRPTLVKSDGLEELQATAAAKGGRCLSDRYEGRNARYSFECGQGHHWEAKGGDVAAGSWCLRCAQLALGRRAAEALLHQDGLERLHEAARLHQGECLATVYTGSKDRYAFRCARGHEWTQAARHIWQGVWCKRCYVFERRISIEQMQAIAAERGGACLSTDVIHGRTKLEWKCRLGHVWLAIPDNIKKGSWCPNCAILDRTKNRSKRKRYDVDG</sequence>
<dbReference type="Proteomes" id="UP000054596">
    <property type="component" value="Unassembled WGS sequence"/>
</dbReference>
<proteinExistence type="predicted"/>
<comment type="caution">
    <text evidence="1">The sequence shown here is derived from an EMBL/GenBank/DDBJ whole genome shotgun (WGS) entry which is preliminary data.</text>
</comment>
<evidence type="ECO:0000313" key="1">
    <source>
        <dbReference type="EMBL" id="SAK81924.1"/>
    </source>
</evidence>
<protein>
    <recommendedName>
        <fullName evidence="3">Zinc-ribbon domain-containing protein</fullName>
    </recommendedName>
</protein>
<evidence type="ECO:0008006" key="3">
    <source>
        <dbReference type="Google" id="ProtNLM"/>
    </source>
</evidence>